<dbReference type="InterPro" id="IPR015876">
    <property type="entry name" value="Acyl-CoA_DS"/>
</dbReference>
<evidence type="ECO:0000256" key="1">
    <source>
        <dbReference type="ARBA" id="ARBA00004141"/>
    </source>
</evidence>
<dbReference type="PRINTS" id="PR00075">
    <property type="entry name" value="FACDDSATRASE"/>
</dbReference>
<evidence type="ECO:0000256" key="2">
    <source>
        <dbReference type="ARBA" id="ARBA00009295"/>
    </source>
</evidence>
<evidence type="ECO:0000313" key="13">
    <source>
        <dbReference type="EMBL" id="JAV02001.1"/>
    </source>
</evidence>
<proteinExistence type="evidence at transcript level"/>
<dbReference type="AlphaFoldDB" id="A0A1L8D6C8"/>
<accession>A0A1L8D6C8</accession>
<evidence type="ECO:0000256" key="12">
    <source>
        <dbReference type="SAM" id="Phobius"/>
    </source>
</evidence>
<comment type="domain">
    <text evidence="11">The histidine box domains are involved in binding the catalytic metal ions.</text>
</comment>
<evidence type="ECO:0000256" key="6">
    <source>
        <dbReference type="ARBA" id="ARBA00022989"/>
    </source>
</evidence>
<dbReference type="PANTHER" id="PTHR11351">
    <property type="entry name" value="ACYL-COA DESATURASE"/>
    <property type="match status" value="1"/>
</dbReference>
<keyword evidence="5" id="KW-0276">Fatty acid metabolism</keyword>
<reference evidence="13" key="1">
    <citation type="submission" date="2016-08" db="EMBL/GenBank/DDBJ databases">
        <title>Transcriptome of the diamond-back moth (Plutella xylostella).</title>
        <authorList>
            <person name="He P."/>
        </authorList>
    </citation>
    <scope>NUCLEOTIDE SEQUENCE</scope>
    <source>
        <strain evidence="13">Lab strain</strain>
        <tissue evidence="13">Multi</tissue>
    </source>
</reference>
<dbReference type="GO" id="GO:0006636">
    <property type="term" value="P:unsaturated fatty acid biosynthetic process"/>
    <property type="evidence" value="ECO:0007669"/>
    <property type="project" value="TreeGrafter"/>
</dbReference>
<feature type="transmembrane region" description="Helical" evidence="12">
    <location>
        <begin position="149"/>
        <end position="170"/>
    </location>
</feature>
<protein>
    <submittedName>
        <fullName evidence="13">Desaturase-5</fullName>
    </submittedName>
</protein>
<evidence type="ECO:0000256" key="7">
    <source>
        <dbReference type="ARBA" id="ARBA00023002"/>
    </source>
</evidence>
<name>A0A1L8D6C8_PLUXY</name>
<dbReference type="GO" id="GO:0004768">
    <property type="term" value="F:stearoyl-CoA 9-desaturase activity"/>
    <property type="evidence" value="ECO:0007669"/>
    <property type="project" value="TreeGrafter"/>
</dbReference>
<comment type="cofactor">
    <cofactor evidence="11">
        <name>Fe(2+)</name>
        <dbReference type="ChEBI" id="CHEBI:29033"/>
    </cofactor>
</comment>
<organism evidence="13">
    <name type="scientific">Plutella xylostella</name>
    <name type="common">Diamondback moth</name>
    <name type="synonym">Plutella maculipennis</name>
    <dbReference type="NCBI Taxonomy" id="51655"/>
    <lineage>
        <taxon>Eukaryota</taxon>
        <taxon>Metazoa</taxon>
        <taxon>Ecdysozoa</taxon>
        <taxon>Arthropoda</taxon>
        <taxon>Hexapoda</taxon>
        <taxon>Insecta</taxon>
        <taxon>Pterygota</taxon>
        <taxon>Neoptera</taxon>
        <taxon>Endopterygota</taxon>
        <taxon>Lepidoptera</taxon>
        <taxon>Glossata</taxon>
        <taxon>Ditrysia</taxon>
        <taxon>Yponomeutoidea</taxon>
        <taxon>Plutellidae</taxon>
        <taxon>Plutella</taxon>
    </lineage>
</organism>
<comment type="subcellular location">
    <subcellularLocation>
        <location evidence="1">Membrane</location>
        <topology evidence="1">Multi-pass membrane protein</topology>
    </subcellularLocation>
</comment>
<keyword evidence="3 11" id="KW-0444">Lipid biosynthesis</keyword>
<evidence type="ECO:0000256" key="4">
    <source>
        <dbReference type="ARBA" id="ARBA00022692"/>
    </source>
</evidence>
<keyword evidence="4 11" id="KW-0812">Transmembrane</keyword>
<evidence type="ECO:0000256" key="8">
    <source>
        <dbReference type="ARBA" id="ARBA00023098"/>
    </source>
</evidence>
<keyword evidence="8" id="KW-0443">Lipid metabolism</keyword>
<comment type="similarity">
    <text evidence="2 11">Belongs to the fatty acid desaturase type 1 family.</text>
</comment>
<keyword evidence="10 11" id="KW-0275">Fatty acid biosynthesis</keyword>
<evidence type="ECO:0000256" key="11">
    <source>
        <dbReference type="RuleBase" id="RU000581"/>
    </source>
</evidence>
<keyword evidence="7 11" id="KW-0560">Oxidoreductase</keyword>
<dbReference type="GO" id="GO:0005789">
    <property type="term" value="C:endoplasmic reticulum membrane"/>
    <property type="evidence" value="ECO:0007669"/>
    <property type="project" value="TreeGrafter"/>
</dbReference>
<keyword evidence="6 12" id="KW-1133">Transmembrane helix</keyword>
<evidence type="ECO:0000256" key="3">
    <source>
        <dbReference type="ARBA" id="ARBA00022516"/>
    </source>
</evidence>
<dbReference type="CDD" id="cd03505">
    <property type="entry name" value="Delta9-FADS-like"/>
    <property type="match status" value="1"/>
</dbReference>
<evidence type="ECO:0000256" key="5">
    <source>
        <dbReference type="ARBA" id="ARBA00022832"/>
    </source>
</evidence>
<evidence type="ECO:0000256" key="10">
    <source>
        <dbReference type="ARBA" id="ARBA00023160"/>
    </source>
</evidence>
<sequence>MAPSTPDGQQCTSWPRTVLASHSSRRKFMLETVVEKDLMAPSTVTETEVQTDNSAFAARETKTWEIVYRRERDYDQETVERKYNYDVMLPKNDPAFLKPIRRWERDVMGFLTPLRWKNIIAITTYHLIGIVWFLHYLSRGMLPKLQTILFCWVMGWLGGFGVTGGAHRYWTHRAYKATLPLQVVLMLCYSVSGQNTIFEWVRDHRVHHKFSETSADPHDANRGFFFSHVGWLMMKKHPEVIRQGSKVDMSDILNDPLVRFHTRYFQLFKLLLCFVLPSLVPRLWGEGWGYCVLAQAVLRHLLNLHFTWSVNSFAHLWGNKPYDKSIMPSENWGVSVVAMGEGWHNYHHTFPWDYKAAELAYDLNPTTYFIDLFAKIGWAYDLKKASPCLINAVALRKGDLNYKKH</sequence>
<dbReference type="EMBL" id="GEYN01000128">
    <property type="protein sequence ID" value="JAV02001.1"/>
    <property type="molecule type" value="mRNA"/>
</dbReference>
<keyword evidence="9 12" id="KW-0472">Membrane</keyword>
<dbReference type="GO" id="GO:0005506">
    <property type="term" value="F:iron ion binding"/>
    <property type="evidence" value="ECO:0007669"/>
    <property type="project" value="TreeGrafter"/>
</dbReference>
<feature type="transmembrane region" description="Helical" evidence="12">
    <location>
        <begin position="119"/>
        <end position="137"/>
    </location>
</feature>
<evidence type="ECO:0000256" key="9">
    <source>
        <dbReference type="ARBA" id="ARBA00023136"/>
    </source>
</evidence>
<dbReference type="PANTHER" id="PTHR11351:SF21">
    <property type="entry name" value="GH07782P"/>
    <property type="match status" value="1"/>
</dbReference>